<gene>
    <name evidence="2" type="ORF">Tco_1057182</name>
</gene>
<protein>
    <submittedName>
        <fullName evidence="2">Uncharacterized protein</fullName>
    </submittedName>
</protein>
<evidence type="ECO:0000256" key="1">
    <source>
        <dbReference type="SAM" id="MobiDB-lite"/>
    </source>
</evidence>
<feature type="compositionally biased region" description="Basic and acidic residues" evidence="1">
    <location>
        <begin position="46"/>
        <end position="69"/>
    </location>
</feature>
<dbReference type="Proteomes" id="UP001151760">
    <property type="component" value="Unassembled WGS sequence"/>
</dbReference>
<reference evidence="2" key="2">
    <citation type="submission" date="2022-01" db="EMBL/GenBank/DDBJ databases">
        <authorList>
            <person name="Yamashiro T."/>
            <person name="Shiraishi A."/>
            <person name="Satake H."/>
            <person name="Nakayama K."/>
        </authorList>
    </citation>
    <scope>NUCLEOTIDE SEQUENCE</scope>
</reference>
<feature type="region of interest" description="Disordered" evidence="1">
    <location>
        <begin position="38"/>
        <end position="69"/>
    </location>
</feature>
<evidence type="ECO:0000313" key="2">
    <source>
        <dbReference type="EMBL" id="GJT82840.1"/>
    </source>
</evidence>
<proteinExistence type="predicted"/>
<accession>A0ABQ5H5B6</accession>
<comment type="caution">
    <text evidence="2">The sequence shown here is derived from an EMBL/GenBank/DDBJ whole genome shotgun (WGS) entry which is preliminary data.</text>
</comment>
<organism evidence="2 3">
    <name type="scientific">Tanacetum coccineum</name>
    <dbReference type="NCBI Taxonomy" id="301880"/>
    <lineage>
        <taxon>Eukaryota</taxon>
        <taxon>Viridiplantae</taxon>
        <taxon>Streptophyta</taxon>
        <taxon>Embryophyta</taxon>
        <taxon>Tracheophyta</taxon>
        <taxon>Spermatophyta</taxon>
        <taxon>Magnoliopsida</taxon>
        <taxon>eudicotyledons</taxon>
        <taxon>Gunneridae</taxon>
        <taxon>Pentapetalae</taxon>
        <taxon>asterids</taxon>
        <taxon>campanulids</taxon>
        <taxon>Asterales</taxon>
        <taxon>Asteraceae</taxon>
        <taxon>Asteroideae</taxon>
        <taxon>Anthemideae</taxon>
        <taxon>Anthemidinae</taxon>
        <taxon>Tanacetum</taxon>
    </lineage>
</organism>
<sequence length="348" mass="41054">MMASKSYEKHLAHKALYDALIQSLFVDEDDMDQAATAMDQSSQLKIKHDDQDEDLTARSDQEEPDEEHVHDMSLDVEENFVDKMGNADEQPNVVDDQLEKTWFNDLVSAEKDPLTFDELMATPIEFSKFAKNRLKLDKIINVDLVNKLHDYGYLEEIVVRRDDRQKYKFKEGDFINLHLNDIEDMLLLVVQHKLFHLYGDFIGDLAVALLRPQKDFPKISAKEPYTPLFDPQGVVYEDLSYQKRLMRADELYKFSDKTLKSVRDTLHHRILNFQLGYNRDMPRRNWSATDQRRSCIMVDLIDKQLLERRVIRNLERLVGARELEMDYRLMQRTVFFHTRSSFRSGPIL</sequence>
<name>A0ABQ5H5B6_9ASTR</name>
<reference evidence="2" key="1">
    <citation type="journal article" date="2022" name="Int. J. Mol. Sci.">
        <title>Draft Genome of Tanacetum Coccineum: Genomic Comparison of Closely Related Tanacetum-Family Plants.</title>
        <authorList>
            <person name="Yamashiro T."/>
            <person name="Shiraishi A."/>
            <person name="Nakayama K."/>
            <person name="Satake H."/>
        </authorList>
    </citation>
    <scope>NUCLEOTIDE SEQUENCE</scope>
</reference>
<dbReference type="EMBL" id="BQNB010019205">
    <property type="protein sequence ID" value="GJT82840.1"/>
    <property type="molecule type" value="Genomic_DNA"/>
</dbReference>
<evidence type="ECO:0000313" key="3">
    <source>
        <dbReference type="Proteomes" id="UP001151760"/>
    </source>
</evidence>
<keyword evidence="3" id="KW-1185">Reference proteome</keyword>